<dbReference type="SMART" id="SM00886">
    <property type="entry name" value="Dabb"/>
    <property type="match status" value="1"/>
</dbReference>
<evidence type="ECO:0000313" key="3">
    <source>
        <dbReference type="EMBL" id="CAD9756184.1"/>
    </source>
</evidence>
<sequence>MASAVVVAAEAATESGACALVDNPSRIPLYMPDVGTTKLHEDEMSVVWNLTIPAGTRLPPHEHMYDYSFHVLEGSTLAVYSGQDGKHIFSFDAPTGHTMSFKREGEMMVDITGAIPPFPAVHGVKNVGEGNYREMLFETKPCKSVPHGEYARRYDNEDMRRIFLAKDGAAAKTHHDGAKILANSENVNDETEKKFTKGYTHGMLLSLDASARDRTPDIPVDALVLDFYPQLVKDAGAEEGMKRVKHMVLVRFKPETPVGEMVAGYIGLTTKISEMKGFEWGPIANKLGEEEKAMGFQYGFVTTFNSEADRTAYLVHEAHGEYVNELVPNLEDFMVFDVLEAQ</sequence>
<evidence type="ECO:0000259" key="2">
    <source>
        <dbReference type="PROSITE" id="PS51502"/>
    </source>
</evidence>
<comment type="subunit">
    <text evidence="1">Homodimer.</text>
</comment>
<protein>
    <recommendedName>
        <fullName evidence="2">Stress-response A/B barrel domain-containing protein</fullName>
    </recommendedName>
</protein>
<gene>
    <name evidence="3" type="ORF">LSP00402_LOCUS6075</name>
</gene>
<organism evidence="3">
    <name type="scientific">Lotharella oceanica</name>
    <dbReference type="NCBI Taxonomy" id="641309"/>
    <lineage>
        <taxon>Eukaryota</taxon>
        <taxon>Sar</taxon>
        <taxon>Rhizaria</taxon>
        <taxon>Cercozoa</taxon>
        <taxon>Chlorarachniophyceae</taxon>
        <taxon>Lotharella</taxon>
    </lineage>
</organism>
<dbReference type="SUPFAM" id="SSF54909">
    <property type="entry name" value="Dimeric alpha+beta barrel"/>
    <property type="match status" value="1"/>
</dbReference>
<dbReference type="SUPFAM" id="SSF51182">
    <property type="entry name" value="RmlC-like cupins"/>
    <property type="match status" value="1"/>
</dbReference>
<feature type="domain" description="Stress-response A/B barrel" evidence="2">
    <location>
        <begin position="244"/>
        <end position="338"/>
    </location>
</feature>
<reference evidence="3" key="1">
    <citation type="submission" date="2021-01" db="EMBL/GenBank/DDBJ databases">
        <authorList>
            <person name="Corre E."/>
            <person name="Pelletier E."/>
            <person name="Niang G."/>
            <person name="Scheremetjew M."/>
            <person name="Finn R."/>
            <person name="Kale V."/>
            <person name="Holt S."/>
            <person name="Cochrane G."/>
            <person name="Meng A."/>
            <person name="Brown T."/>
            <person name="Cohen L."/>
        </authorList>
    </citation>
    <scope>NUCLEOTIDE SEQUENCE</scope>
    <source>
        <strain evidence="3">CCMP622</strain>
    </source>
</reference>
<dbReference type="PROSITE" id="PS51502">
    <property type="entry name" value="S_R_A_B_BARREL"/>
    <property type="match status" value="1"/>
</dbReference>
<dbReference type="InterPro" id="IPR011051">
    <property type="entry name" value="RmlC_Cupin_sf"/>
</dbReference>
<dbReference type="InterPro" id="IPR011008">
    <property type="entry name" value="Dimeric_a/b-barrel"/>
</dbReference>
<dbReference type="Gene3D" id="2.60.120.10">
    <property type="entry name" value="Jelly Rolls"/>
    <property type="match status" value="1"/>
</dbReference>
<dbReference type="PANTHER" id="PTHR33178:SF10">
    <property type="entry name" value="STRESS-RESPONSE A_B BARREL DOMAIN-CONTAINING PROTEIN"/>
    <property type="match status" value="1"/>
</dbReference>
<proteinExistence type="predicted"/>
<dbReference type="PANTHER" id="PTHR33178">
    <property type="match status" value="1"/>
</dbReference>
<dbReference type="InterPro" id="IPR013097">
    <property type="entry name" value="Dabb"/>
</dbReference>
<name>A0A7S2TKW2_9EUKA</name>
<accession>A0A7S2TKW2</accession>
<dbReference type="AlphaFoldDB" id="A0A7S2TKW2"/>
<evidence type="ECO:0000256" key="1">
    <source>
        <dbReference type="ARBA" id="ARBA00011738"/>
    </source>
</evidence>
<dbReference type="InterPro" id="IPR014710">
    <property type="entry name" value="RmlC-like_jellyroll"/>
</dbReference>
<dbReference type="Gene3D" id="3.30.70.100">
    <property type="match status" value="1"/>
</dbReference>
<dbReference type="Pfam" id="PF07876">
    <property type="entry name" value="Dabb"/>
    <property type="match status" value="1"/>
</dbReference>
<dbReference type="InterPro" id="IPR044662">
    <property type="entry name" value="HS1/DABB1-like"/>
</dbReference>
<dbReference type="EMBL" id="HBHP01009827">
    <property type="protein sequence ID" value="CAD9756184.1"/>
    <property type="molecule type" value="Transcribed_RNA"/>
</dbReference>